<gene>
    <name evidence="9" type="ORF">EDC56_1395</name>
</gene>
<dbReference type="PANTHER" id="PTHR11431">
    <property type="entry name" value="FERRITIN"/>
    <property type="match status" value="1"/>
</dbReference>
<keyword evidence="7" id="KW-0963">Cytoplasm</keyword>
<dbReference type="FunFam" id="1.20.1260.10:FF:000001">
    <property type="entry name" value="Non-heme ferritin"/>
    <property type="match status" value="1"/>
</dbReference>
<evidence type="ECO:0000256" key="4">
    <source>
        <dbReference type="ARBA" id="ARBA00023002"/>
    </source>
</evidence>
<dbReference type="Proteomes" id="UP000275394">
    <property type="component" value="Unassembled WGS sequence"/>
</dbReference>
<dbReference type="RefSeq" id="WP_123711821.1">
    <property type="nucleotide sequence ID" value="NZ_RKHR01000004.1"/>
</dbReference>
<comment type="catalytic activity">
    <reaction evidence="7">
        <text>4 Fe(2+) + O2 + 6 H2O = 4 iron(III) oxide-hydroxide + 12 H(+)</text>
        <dbReference type="Rhea" id="RHEA:11972"/>
        <dbReference type="ChEBI" id="CHEBI:15377"/>
        <dbReference type="ChEBI" id="CHEBI:15378"/>
        <dbReference type="ChEBI" id="CHEBI:15379"/>
        <dbReference type="ChEBI" id="CHEBI:29033"/>
        <dbReference type="ChEBI" id="CHEBI:78619"/>
        <dbReference type="EC" id="1.16.3.2"/>
    </reaction>
</comment>
<feature type="domain" description="Ferritin-like diiron" evidence="8">
    <location>
        <begin position="1"/>
        <end position="145"/>
    </location>
</feature>
<keyword evidence="5 6" id="KW-0408">Iron</keyword>
<evidence type="ECO:0000256" key="7">
    <source>
        <dbReference type="RuleBase" id="RU361145"/>
    </source>
</evidence>
<evidence type="ECO:0000256" key="2">
    <source>
        <dbReference type="ARBA" id="ARBA00022434"/>
    </source>
</evidence>
<dbReference type="GO" id="GO:0005829">
    <property type="term" value="C:cytosol"/>
    <property type="evidence" value="ECO:0007669"/>
    <property type="project" value="TreeGrafter"/>
</dbReference>
<comment type="function">
    <text evidence="7">Iron-storage protein.</text>
</comment>
<dbReference type="NCBIfam" id="NF007638">
    <property type="entry name" value="PRK10304.1"/>
    <property type="match status" value="1"/>
</dbReference>
<dbReference type="GO" id="GO:0008198">
    <property type="term" value="F:ferrous iron binding"/>
    <property type="evidence" value="ECO:0007669"/>
    <property type="project" value="TreeGrafter"/>
</dbReference>
<keyword evidence="3 6" id="KW-0479">Metal-binding</keyword>
<dbReference type="CDD" id="cd01055">
    <property type="entry name" value="Nonheme_Ferritin"/>
    <property type="match status" value="1"/>
</dbReference>
<feature type="binding site" evidence="6">
    <location>
        <position position="53"/>
    </location>
    <ligand>
        <name>Fe cation</name>
        <dbReference type="ChEBI" id="CHEBI:24875"/>
        <label>1</label>
    </ligand>
</feature>
<comment type="caution">
    <text evidence="9">The sequence shown here is derived from an EMBL/GenBank/DDBJ whole genome shotgun (WGS) entry which is preliminary data.</text>
</comment>
<dbReference type="Pfam" id="PF00210">
    <property type="entry name" value="Ferritin"/>
    <property type="match status" value="1"/>
</dbReference>
<comment type="subcellular location">
    <subcellularLocation>
        <location evidence="7">Cytoplasm</location>
    </subcellularLocation>
</comment>
<evidence type="ECO:0000256" key="1">
    <source>
        <dbReference type="ARBA" id="ARBA00006950"/>
    </source>
</evidence>
<evidence type="ECO:0000259" key="8">
    <source>
        <dbReference type="PROSITE" id="PS50905"/>
    </source>
</evidence>
<feature type="binding site" evidence="6">
    <location>
        <position position="94"/>
    </location>
    <ligand>
        <name>Fe cation</name>
        <dbReference type="ChEBI" id="CHEBI:24875"/>
        <label>1</label>
    </ligand>
</feature>
<dbReference type="AlphaFoldDB" id="A0A3N2DMR7"/>
<dbReference type="GO" id="GO:0004322">
    <property type="term" value="F:ferroxidase activity"/>
    <property type="evidence" value="ECO:0007669"/>
    <property type="project" value="TreeGrafter"/>
</dbReference>
<feature type="binding site" evidence="6">
    <location>
        <position position="17"/>
    </location>
    <ligand>
        <name>Fe cation</name>
        <dbReference type="ChEBI" id="CHEBI:24875"/>
        <label>1</label>
    </ligand>
</feature>
<organism evidence="9 10">
    <name type="scientific">Sinobacterium caligoides</name>
    <dbReference type="NCBI Taxonomy" id="933926"/>
    <lineage>
        <taxon>Bacteria</taxon>
        <taxon>Pseudomonadati</taxon>
        <taxon>Pseudomonadota</taxon>
        <taxon>Gammaproteobacteria</taxon>
        <taxon>Cellvibrionales</taxon>
        <taxon>Spongiibacteraceae</taxon>
        <taxon>Sinobacterium</taxon>
    </lineage>
</organism>
<dbReference type="InterPro" id="IPR001519">
    <property type="entry name" value="Ferritin"/>
</dbReference>
<keyword evidence="10" id="KW-1185">Reference proteome</keyword>
<dbReference type="InterPro" id="IPR009040">
    <property type="entry name" value="Ferritin-like_diiron"/>
</dbReference>
<dbReference type="PANTHER" id="PTHR11431:SF127">
    <property type="entry name" value="BACTERIAL NON-HEME FERRITIN"/>
    <property type="match status" value="1"/>
</dbReference>
<keyword evidence="2 7" id="KW-0409">Iron storage</keyword>
<evidence type="ECO:0000256" key="5">
    <source>
        <dbReference type="ARBA" id="ARBA00023004"/>
    </source>
</evidence>
<reference evidence="9 10" key="1">
    <citation type="submission" date="2018-11" db="EMBL/GenBank/DDBJ databases">
        <title>Genomic Encyclopedia of Type Strains, Phase IV (KMG-IV): sequencing the most valuable type-strain genomes for metagenomic binning, comparative biology and taxonomic classification.</title>
        <authorList>
            <person name="Goeker M."/>
        </authorList>
    </citation>
    <scope>NUCLEOTIDE SEQUENCE [LARGE SCALE GENOMIC DNA]</scope>
    <source>
        <strain evidence="9 10">DSM 100316</strain>
    </source>
</reference>
<feature type="binding site" evidence="6">
    <location>
        <position position="127"/>
    </location>
    <ligand>
        <name>Fe cation</name>
        <dbReference type="ChEBI" id="CHEBI:24875"/>
        <label>1</label>
    </ligand>
</feature>
<evidence type="ECO:0000313" key="10">
    <source>
        <dbReference type="Proteomes" id="UP000275394"/>
    </source>
</evidence>
<dbReference type="OrthoDB" id="9801481at2"/>
<dbReference type="GO" id="GO:0006879">
    <property type="term" value="P:intracellular iron ion homeostasis"/>
    <property type="evidence" value="ECO:0007669"/>
    <property type="project" value="UniProtKB-KW"/>
</dbReference>
<proteinExistence type="inferred from homology"/>
<dbReference type="GO" id="GO:0042802">
    <property type="term" value="F:identical protein binding"/>
    <property type="evidence" value="ECO:0007669"/>
    <property type="project" value="UniProtKB-ARBA"/>
</dbReference>
<sequence>MLSQTMIDSLNKQINLEFYSSNLYLQMSAWCEDQGYEGAALFMRAHADEEMGHMRRLFTYISETGGMPILGSIEAAPSQFESLSNLFQLTYEHECMITQEINDLAHTAFTSRDYSTFNFLQWYVSEQHEEEKLFKSIVDKIALVGEDGKALFLVDKDLAELASSGSDSIMTAA</sequence>
<dbReference type="InterPro" id="IPR008331">
    <property type="entry name" value="Ferritin_DPS_dom"/>
</dbReference>
<dbReference type="InterPro" id="IPR041719">
    <property type="entry name" value="Ferritin_prok"/>
</dbReference>
<evidence type="ECO:0000256" key="6">
    <source>
        <dbReference type="PIRSR" id="PIRSR601519-1"/>
    </source>
</evidence>
<dbReference type="EMBL" id="RKHR01000004">
    <property type="protein sequence ID" value="ROS00972.1"/>
    <property type="molecule type" value="Genomic_DNA"/>
</dbReference>
<dbReference type="SUPFAM" id="SSF47240">
    <property type="entry name" value="Ferritin-like"/>
    <property type="match status" value="1"/>
</dbReference>
<keyword evidence="4" id="KW-0560">Oxidoreductase</keyword>
<dbReference type="GO" id="GO:0006826">
    <property type="term" value="P:iron ion transport"/>
    <property type="evidence" value="ECO:0007669"/>
    <property type="project" value="InterPro"/>
</dbReference>
<name>A0A3N2DMR7_9GAMM</name>
<accession>A0A3N2DMR7</accession>
<dbReference type="Gene3D" id="1.20.1260.10">
    <property type="match status" value="1"/>
</dbReference>
<dbReference type="InterPro" id="IPR012347">
    <property type="entry name" value="Ferritin-like"/>
</dbReference>
<dbReference type="InterPro" id="IPR009078">
    <property type="entry name" value="Ferritin-like_SF"/>
</dbReference>
<dbReference type="GO" id="GO:0008199">
    <property type="term" value="F:ferric iron binding"/>
    <property type="evidence" value="ECO:0007669"/>
    <property type="project" value="InterPro"/>
</dbReference>
<dbReference type="PROSITE" id="PS50905">
    <property type="entry name" value="FERRITIN_LIKE"/>
    <property type="match status" value="1"/>
</dbReference>
<evidence type="ECO:0000313" key="9">
    <source>
        <dbReference type="EMBL" id="ROS00972.1"/>
    </source>
</evidence>
<evidence type="ECO:0000256" key="3">
    <source>
        <dbReference type="ARBA" id="ARBA00022723"/>
    </source>
</evidence>
<dbReference type="EC" id="1.16.3.2" evidence="7"/>
<feature type="binding site" evidence="6">
    <location>
        <position position="50"/>
    </location>
    <ligand>
        <name>Fe cation</name>
        <dbReference type="ChEBI" id="CHEBI:24875"/>
        <label>1</label>
    </ligand>
</feature>
<protein>
    <recommendedName>
        <fullName evidence="7">Ferritin</fullName>
        <ecNumber evidence="7">1.16.3.2</ecNumber>
    </recommendedName>
</protein>
<comment type="similarity">
    <text evidence="1 7">Belongs to the ferritin family. Prokaryotic subfamily.</text>
</comment>